<gene>
    <name evidence="2" type="ORF">C9J18_04570</name>
    <name evidence="1" type="ORF">CTM96_08655</name>
</gene>
<reference evidence="3 4" key="1">
    <citation type="submission" date="2018-03" db="EMBL/GenBank/DDBJ databases">
        <title>Whole genome sequencing of Histamine producing bacteria.</title>
        <authorList>
            <person name="Butler K."/>
        </authorList>
    </citation>
    <scope>NUCLEOTIDE SEQUENCE [LARGE SCALE GENOMIC DNA]</scope>
    <source>
        <strain evidence="2 4">FS-6.1</strain>
        <strain evidence="1 3">FS-6.2</strain>
    </source>
</reference>
<keyword evidence="3" id="KW-1185">Reference proteome</keyword>
<organism evidence="2 4">
    <name type="scientific">Photobacterium phosphoreum</name>
    <dbReference type="NCBI Taxonomy" id="659"/>
    <lineage>
        <taxon>Bacteria</taxon>
        <taxon>Pseudomonadati</taxon>
        <taxon>Pseudomonadota</taxon>
        <taxon>Gammaproteobacteria</taxon>
        <taxon>Vibrionales</taxon>
        <taxon>Vibrionaceae</taxon>
        <taxon>Photobacterium</taxon>
    </lineage>
</organism>
<dbReference type="EMBL" id="PYMO01000006">
    <property type="protein sequence ID" value="PSU25769.1"/>
    <property type="molecule type" value="Genomic_DNA"/>
</dbReference>
<sequence length="428" mass="49654">MTKSNASLSEEDKHQLEILIDDSVSTITKENKFKIQSGYKNYFLPPFEEMMSFLNIKCDLSALYKHAEVSGISLPQISHGSLHQLHHQGVGKGVYKKLINTLISLPSFPTQSLIKDKDQWIDRSDSANSNALSWFGGIYQYNFFKTDKNLDQHELAFYQYLMTFIEQRCQQDIAYLEQRNNKIEDLMLPKVNPCFSNHTQIDNVHLVVLEEVLSEAFDINLLDEKKKIAIIEASLTCEYDFLFNCIACYEVGYMVTNNLLNIDSDNKKAVSTIYLMMDHYTQLKNDETCFHSFWKVIQLTLKDNGIDLSNRKLASFIQINQHTDSFNSLNDAQYNVLKKWFKQQDLPSNDKLRSFVDSFAESIGFGWTNHFLLMAKIALGFDTLLNQKSEQVKNSFGSDIDVTAIWKRVLGRYSEYYLYYFHQHFSGK</sequence>
<evidence type="ECO:0000313" key="2">
    <source>
        <dbReference type="EMBL" id="PSU53682.1"/>
    </source>
</evidence>
<dbReference type="EMBL" id="PYMP01000002">
    <property type="protein sequence ID" value="PSU53682.1"/>
    <property type="molecule type" value="Genomic_DNA"/>
</dbReference>
<accession>A0A2T3JWH6</accession>
<dbReference type="Proteomes" id="UP000241618">
    <property type="component" value="Unassembled WGS sequence"/>
</dbReference>
<evidence type="ECO:0000313" key="3">
    <source>
        <dbReference type="Proteomes" id="UP000241405"/>
    </source>
</evidence>
<dbReference type="AlphaFoldDB" id="A0A2T3JWH6"/>
<protein>
    <submittedName>
        <fullName evidence="2">Uncharacterized protein</fullName>
    </submittedName>
</protein>
<name>A0A2T3JWH6_PHOPO</name>
<comment type="caution">
    <text evidence="2">The sequence shown here is derived from an EMBL/GenBank/DDBJ whole genome shotgun (WGS) entry which is preliminary data.</text>
</comment>
<proteinExistence type="predicted"/>
<dbReference type="Proteomes" id="UP000241405">
    <property type="component" value="Unassembled WGS sequence"/>
</dbReference>
<evidence type="ECO:0000313" key="4">
    <source>
        <dbReference type="Proteomes" id="UP000241618"/>
    </source>
</evidence>
<evidence type="ECO:0000313" key="1">
    <source>
        <dbReference type="EMBL" id="PSU25769.1"/>
    </source>
</evidence>